<sequence>MSGFVKKEVVLQMLLETETELKSAEIKLTGAIIREKAEKGAVWKERLDLIERELNELSSCLNSTMMGMNRHGESA</sequence>
<reference evidence="1 2" key="1">
    <citation type="submission" date="2017-06" db="EMBL/GenBank/DDBJ databases">
        <title>Genome sequence of Bacillus sonorensis strain SRCM101395.</title>
        <authorList>
            <person name="Cho S.H."/>
        </authorList>
    </citation>
    <scope>NUCLEOTIDE SEQUENCE [LARGE SCALE GENOMIC DNA]</scope>
    <source>
        <strain evidence="1 2">SRCM101395</strain>
    </source>
</reference>
<dbReference type="EMBL" id="CP021920">
    <property type="protein sequence ID" value="ASB88749.1"/>
    <property type="molecule type" value="Genomic_DNA"/>
</dbReference>
<proteinExistence type="predicted"/>
<keyword evidence="2" id="KW-1185">Reference proteome</keyword>
<organism evidence="1 2">
    <name type="scientific">Bacillus sonorensis</name>
    <dbReference type="NCBI Taxonomy" id="119858"/>
    <lineage>
        <taxon>Bacteria</taxon>
        <taxon>Bacillati</taxon>
        <taxon>Bacillota</taxon>
        <taxon>Bacilli</taxon>
        <taxon>Bacillales</taxon>
        <taxon>Bacillaceae</taxon>
        <taxon>Bacillus</taxon>
    </lineage>
</organism>
<name>A0ABM6LHG7_9BACI</name>
<dbReference type="GeneID" id="92853810"/>
<accession>A0ABM6LHG7</accession>
<dbReference type="RefSeq" id="WP_006636363.1">
    <property type="nucleotide sequence ID" value="NZ_BORD01000005.1"/>
</dbReference>
<evidence type="ECO:0000313" key="1">
    <source>
        <dbReference type="EMBL" id="ASB88749.1"/>
    </source>
</evidence>
<dbReference type="Pfam" id="PF17522">
    <property type="entry name" value="DUF5446"/>
    <property type="match status" value="1"/>
</dbReference>
<dbReference type="Proteomes" id="UP000196877">
    <property type="component" value="Chromosome"/>
</dbReference>
<dbReference type="InterPro" id="IPR020252">
    <property type="entry name" value="DUF5446"/>
</dbReference>
<gene>
    <name evidence="1" type="ORF">S101395_02241</name>
</gene>
<evidence type="ECO:0000313" key="2">
    <source>
        <dbReference type="Proteomes" id="UP000196877"/>
    </source>
</evidence>
<protein>
    <submittedName>
        <fullName evidence="1">Uncharacterized protein</fullName>
    </submittedName>
</protein>